<dbReference type="PANTHER" id="PTHR22901:SF0">
    <property type="entry name" value="SIALATE O-ACETYLESTERASE"/>
    <property type="match status" value="1"/>
</dbReference>
<evidence type="ECO:0000256" key="2">
    <source>
        <dbReference type="SAM" id="SignalP"/>
    </source>
</evidence>
<keyword evidence="1" id="KW-0378">Hydrolase</keyword>
<dbReference type="SUPFAM" id="SSF49785">
    <property type="entry name" value="Galactose-binding domain-like"/>
    <property type="match status" value="1"/>
</dbReference>
<gene>
    <name evidence="4" type="ORF">ENE74_15435</name>
</gene>
<keyword evidence="2" id="KW-0732">Signal</keyword>
<dbReference type="InterPro" id="IPR039329">
    <property type="entry name" value="SIAE"/>
</dbReference>
<dbReference type="PANTHER" id="PTHR22901">
    <property type="entry name" value="SIALATE O-ACETYLESTERASE"/>
    <property type="match status" value="1"/>
</dbReference>
<sequence length="662" mass="71738">MSPRAVLLARFAAAIVVFSAHSASAAPGGTPELLSSLFANHMVLQRDTPIRLWGRAAPGAKVRVTLSRSAASTRADSHGNWTTALAPLSAGGPYRLEVESGGIHQTVEDVLIGDLWLCSGQSNMAMPVSETLGGASAITASRDSGLRLLKIERRVAAMPETRLAQPVRWQEAAPETSSDFAAACYFFGRKLRQARDVPVGLVSAAWGGTTVDAWRPQDALRATQDRLDELPLLEHYSRDPASAQKMWAERWQNWWRIAQNGTGPSDPWAPGSPPEMRWQRADIAMDWSQWHPGVDGANRLVFFRSTFDLPPADAKQVRKLTFGPVRFVDLAWINGQFIASTSDETRIRSYRVPDQAVTAGRNSVVIAVRSLTEGGGFASNAVLPTLTLADGRSLPLGRSWEVLAAPATLARSPLPPWDARGGISGPYNAMIAPLGKMSMAGVVWYQGEAETLPDRAPRYQDRLASLIAAWRKQFDDTELPFLIVQLPEYRLPSAVPGPSHWATVREAQRRIAGSMRNVLIVPAMGLGEANDIHPANKADLGVRLAAAVNLLATRKGAGPIHMPMSIGPSLTRIWHTQEGVRMRFSSDGPLRALSADMLTGFETCDVGGTHCRFVVGAVDAGDVILKGVHSPRIRYGWADHPIINLTDDTAIPAIGFDEVIAQ</sequence>
<feature type="signal peptide" evidence="2">
    <location>
        <begin position="1"/>
        <end position="25"/>
    </location>
</feature>
<accession>A0A437J444</accession>
<evidence type="ECO:0000259" key="3">
    <source>
        <dbReference type="Pfam" id="PF03629"/>
    </source>
</evidence>
<feature type="domain" description="Sialate O-acetylesterase" evidence="3">
    <location>
        <begin position="424"/>
        <end position="547"/>
    </location>
</feature>
<dbReference type="SUPFAM" id="SSF52266">
    <property type="entry name" value="SGNH hydrolase"/>
    <property type="match status" value="1"/>
</dbReference>
<dbReference type="AlphaFoldDB" id="A0A437J444"/>
<dbReference type="InterPro" id="IPR036514">
    <property type="entry name" value="SGNH_hydro_sf"/>
</dbReference>
<dbReference type="GO" id="GO:0005975">
    <property type="term" value="P:carbohydrate metabolic process"/>
    <property type="evidence" value="ECO:0007669"/>
    <property type="project" value="TreeGrafter"/>
</dbReference>
<evidence type="ECO:0000313" key="5">
    <source>
        <dbReference type="Proteomes" id="UP000282977"/>
    </source>
</evidence>
<dbReference type="RefSeq" id="WP_127691798.1">
    <property type="nucleotide sequence ID" value="NZ_RZUL01000007.1"/>
</dbReference>
<dbReference type="Proteomes" id="UP000282977">
    <property type="component" value="Unassembled WGS sequence"/>
</dbReference>
<keyword evidence="5" id="KW-1185">Reference proteome</keyword>
<feature type="domain" description="Sialate O-acetylesterase" evidence="3">
    <location>
        <begin position="114"/>
        <end position="218"/>
    </location>
</feature>
<dbReference type="EMBL" id="RZUL01000007">
    <property type="protein sequence ID" value="RVT39434.1"/>
    <property type="molecule type" value="Genomic_DNA"/>
</dbReference>
<proteinExistence type="predicted"/>
<dbReference type="InterPro" id="IPR005181">
    <property type="entry name" value="SASA"/>
</dbReference>
<reference evidence="4 5" key="1">
    <citation type="submission" date="2019-01" db="EMBL/GenBank/DDBJ databases">
        <authorList>
            <person name="Chen W.-M."/>
        </authorList>
    </citation>
    <scope>NUCLEOTIDE SEQUENCE [LARGE SCALE GENOMIC DNA]</scope>
    <source>
        <strain evidence="4 5">TLA-22</strain>
    </source>
</reference>
<evidence type="ECO:0000313" key="4">
    <source>
        <dbReference type="EMBL" id="RVT39434.1"/>
    </source>
</evidence>
<dbReference type="OrthoDB" id="9795554at2"/>
<dbReference type="Gene3D" id="3.40.50.1110">
    <property type="entry name" value="SGNH hydrolase"/>
    <property type="match status" value="2"/>
</dbReference>
<feature type="chain" id="PRO_5019379243" description="Sialate O-acetylesterase domain-containing protein" evidence="2">
    <location>
        <begin position="26"/>
        <end position="662"/>
    </location>
</feature>
<evidence type="ECO:0000256" key="1">
    <source>
        <dbReference type="ARBA" id="ARBA00022801"/>
    </source>
</evidence>
<comment type="caution">
    <text evidence="4">The sequence shown here is derived from an EMBL/GenBank/DDBJ whole genome shotgun (WGS) entry which is preliminary data.</text>
</comment>
<organism evidence="4 5">
    <name type="scientific">Sphingobium algorifonticola</name>
    <dbReference type="NCBI Taxonomy" id="2008318"/>
    <lineage>
        <taxon>Bacteria</taxon>
        <taxon>Pseudomonadati</taxon>
        <taxon>Pseudomonadota</taxon>
        <taxon>Alphaproteobacteria</taxon>
        <taxon>Sphingomonadales</taxon>
        <taxon>Sphingomonadaceae</taxon>
        <taxon>Sphingobium</taxon>
    </lineage>
</organism>
<dbReference type="InterPro" id="IPR008979">
    <property type="entry name" value="Galactose-bd-like_sf"/>
</dbReference>
<name>A0A437J444_9SPHN</name>
<protein>
    <recommendedName>
        <fullName evidence="3">Sialate O-acetylesterase domain-containing protein</fullName>
    </recommendedName>
</protein>
<dbReference type="Pfam" id="PF03629">
    <property type="entry name" value="SASA"/>
    <property type="match status" value="2"/>
</dbReference>
<dbReference type="GO" id="GO:0001681">
    <property type="term" value="F:sialate O-acetylesterase activity"/>
    <property type="evidence" value="ECO:0007669"/>
    <property type="project" value="InterPro"/>
</dbReference>